<accession>A0A4Y2KZF0</accession>
<name>A0A4Y2KZF0_ARAVE</name>
<evidence type="ECO:0000313" key="1">
    <source>
        <dbReference type="EMBL" id="GBN07652.1"/>
    </source>
</evidence>
<proteinExistence type="predicted"/>
<evidence type="ECO:0000313" key="2">
    <source>
        <dbReference type="Proteomes" id="UP000499080"/>
    </source>
</evidence>
<dbReference type="AlphaFoldDB" id="A0A4Y2KZF0"/>
<gene>
    <name evidence="1" type="ORF">AVEN_107924_1</name>
</gene>
<keyword evidence="2" id="KW-1185">Reference proteome</keyword>
<comment type="caution">
    <text evidence="1">The sequence shown here is derived from an EMBL/GenBank/DDBJ whole genome shotgun (WGS) entry which is preliminary data.</text>
</comment>
<reference evidence="1 2" key="1">
    <citation type="journal article" date="2019" name="Sci. Rep.">
        <title>Orb-weaving spider Araneus ventricosus genome elucidates the spidroin gene catalogue.</title>
        <authorList>
            <person name="Kono N."/>
            <person name="Nakamura H."/>
            <person name="Ohtoshi R."/>
            <person name="Moran D.A.P."/>
            <person name="Shinohara A."/>
            <person name="Yoshida Y."/>
            <person name="Fujiwara M."/>
            <person name="Mori M."/>
            <person name="Tomita M."/>
            <person name="Arakawa K."/>
        </authorList>
    </citation>
    <scope>NUCLEOTIDE SEQUENCE [LARGE SCALE GENOMIC DNA]</scope>
</reference>
<dbReference type="EMBL" id="BGPR01005176">
    <property type="protein sequence ID" value="GBN07652.1"/>
    <property type="molecule type" value="Genomic_DNA"/>
</dbReference>
<protein>
    <submittedName>
        <fullName evidence="1">Uncharacterized protein</fullName>
    </submittedName>
</protein>
<dbReference type="Proteomes" id="UP000499080">
    <property type="component" value="Unassembled WGS sequence"/>
</dbReference>
<sequence>MIFFTWVELSDWSRGRTQLNGIRGTGIARVSSPGFGKRFQDDRSRLQHVAPQGVETSGTVFAVTEQTQHTHLSRHSSATGTITPYRRLGTLVYMLVGLPADNPLTATSPISLE</sequence>
<organism evidence="1 2">
    <name type="scientific">Araneus ventricosus</name>
    <name type="common">Orbweaver spider</name>
    <name type="synonym">Epeira ventricosa</name>
    <dbReference type="NCBI Taxonomy" id="182803"/>
    <lineage>
        <taxon>Eukaryota</taxon>
        <taxon>Metazoa</taxon>
        <taxon>Ecdysozoa</taxon>
        <taxon>Arthropoda</taxon>
        <taxon>Chelicerata</taxon>
        <taxon>Arachnida</taxon>
        <taxon>Araneae</taxon>
        <taxon>Araneomorphae</taxon>
        <taxon>Entelegynae</taxon>
        <taxon>Araneoidea</taxon>
        <taxon>Araneidae</taxon>
        <taxon>Araneus</taxon>
    </lineage>
</organism>